<dbReference type="EMBL" id="CP007129">
    <property type="protein sequence ID" value="AHG92564.1"/>
    <property type="molecule type" value="Genomic_DNA"/>
</dbReference>
<sequence length="244" mass="26376">MLRIQALTKRFGDAHVLRGVDLALDPGRVLALVGPNGAGKTTLIKSVLGLTRPDAGEIRFRGEIVRGDAYRARIGYMPQIARFPENLTAADLMAMLVDLRDAAATADRDVELVERFALEPHLRKPLRTLSGGTRQKVNAVLAFLFRPDLLVLDEPTAGLDPISSGILKDKVLAERAAGRSVLLTSHIMSEIEELADDVALLVDGRVEFHGRVDALLRASGQTRLERAVAQLLSAQSFAPCEAAA</sequence>
<dbReference type="InterPro" id="IPR003439">
    <property type="entry name" value="ABC_transporter-like_ATP-bd"/>
</dbReference>
<keyword evidence="1" id="KW-0813">Transport</keyword>
<dbReference type="OrthoDB" id="9785229at2"/>
<evidence type="ECO:0000259" key="4">
    <source>
        <dbReference type="PROSITE" id="PS50893"/>
    </source>
</evidence>
<dbReference type="PROSITE" id="PS50893">
    <property type="entry name" value="ABC_TRANSPORTER_2"/>
    <property type="match status" value="1"/>
</dbReference>
<evidence type="ECO:0000256" key="1">
    <source>
        <dbReference type="ARBA" id="ARBA00022448"/>
    </source>
</evidence>
<dbReference type="KEGG" id="gba:J421_5029"/>
<dbReference type="Pfam" id="PF00005">
    <property type="entry name" value="ABC_tran"/>
    <property type="match status" value="1"/>
</dbReference>
<accession>W0RNG9</accession>
<dbReference type="HOGENOM" id="CLU_000604_1_2_0"/>
<keyword evidence="2" id="KW-0547">Nucleotide-binding</keyword>
<dbReference type="AlphaFoldDB" id="W0RNG9"/>
<dbReference type="InterPro" id="IPR051782">
    <property type="entry name" value="ABC_Transporter_VariousFunc"/>
</dbReference>
<dbReference type="RefSeq" id="WP_025413898.1">
    <property type="nucleotide sequence ID" value="NZ_CP007129.1"/>
</dbReference>
<dbReference type="Proteomes" id="UP000019151">
    <property type="component" value="Plasmid 1"/>
</dbReference>
<dbReference type="GO" id="GO:0016887">
    <property type="term" value="F:ATP hydrolysis activity"/>
    <property type="evidence" value="ECO:0007669"/>
    <property type="project" value="InterPro"/>
</dbReference>
<protein>
    <submittedName>
        <fullName evidence="5">ABC transporter related protein</fullName>
    </submittedName>
</protein>
<geneLocation type="plasmid" evidence="5 6">
    <name>1</name>
</geneLocation>
<dbReference type="SUPFAM" id="SSF52540">
    <property type="entry name" value="P-loop containing nucleoside triphosphate hydrolases"/>
    <property type="match status" value="1"/>
</dbReference>
<dbReference type="PANTHER" id="PTHR42939">
    <property type="entry name" value="ABC TRANSPORTER ATP-BINDING PROTEIN ALBC-RELATED"/>
    <property type="match status" value="1"/>
</dbReference>
<evidence type="ECO:0000313" key="5">
    <source>
        <dbReference type="EMBL" id="AHG92564.1"/>
    </source>
</evidence>
<organism evidence="5 6">
    <name type="scientific">Gemmatirosa kalamazoonensis</name>
    <dbReference type="NCBI Taxonomy" id="861299"/>
    <lineage>
        <taxon>Bacteria</taxon>
        <taxon>Pseudomonadati</taxon>
        <taxon>Gemmatimonadota</taxon>
        <taxon>Gemmatimonadia</taxon>
        <taxon>Gemmatimonadales</taxon>
        <taxon>Gemmatimonadaceae</taxon>
        <taxon>Gemmatirosa</taxon>
    </lineage>
</organism>
<dbReference type="CDD" id="cd03230">
    <property type="entry name" value="ABC_DR_subfamily_A"/>
    <property type="match status" value="1"/>
</dbReference>
<gene>
    <name evidence="5" type="ORF">J421_5029</name>
</gene>
<dbReference type="InterPro" id="IPR003593">
    <property type="entry name" value="AAA+_ATPase"/>
</dbReference>
<proteinExistence type="predicted"/>
<keyword evidence="3" id="KW-0067">ATP-binding</keyword>
<keyword evidence="5" id="KW-0614">Plasmid</keyword>
<dbReference type="InParanoid" id="W0RNG9"/>
<dbReference type="PANTHER" id="PTHR42939:SF1">
    <property type="entry name" value="ABC TRANSPORTER ATP-BINDING PROTEIN ALBC-RELATED"/>
    <property type="match status" value="1"/>
</dbReference>
<name>W0RNG9_9BACT</name>
<dbReference type="InterPro" id="IPR027417">
    <property type="entry name" value="P-loop_NTPase"/>
</dbReference>
<dbReference type="Gene3D" id="3.40.50.300">
    <property type="entry name" value="P-loop containing nucleotide triphosphate hydrolases"/>
    <property type="match status" value="1"/>
</dbReference>
<feature type="domain" description="ABC transporter" evidence="4">
    <location>
        <begin position="2"/>
        <end position="228"/>
    </location>
</feature>
<dbReference type="GO" id="GO:0005524">
    <property type="term" value="F:ATP binding"/>
    <property type="evidence" value="ECO:0007669"/>
    <property type="project" value="UniProtKB-KW"/>
</dbReference>
<keyword evidence="6" id="KW-1185">Reference proteome</keyword>
<evidence type="ECO:0000313" key="6">
    <source>
        <dbReference type="Proteomes" id="UP000019151"/>
    </source>
</evidence>
<evidence type="ECO:0000256" key="2">
    <source>
        <dbReference type="ARBA" id="ARBA00022741"/>
    </source>
</evidence>
<dbReference type="SMART" id="SM00382">
    <property type="entry name" value="AAA"/>
    <property type="match status" value="1"/>
</dbReference>
<reference evidence="5 6" key="1">
    <citation type="journal article" date="2014" name="Genome Announc.">
        <title>Genome Sequence and Methylome of Soil Bacterium Gemmatirosa kalamazoonensis KBS708T, a Member of the Rarely Cultivated Gemmatimonadetes Phylum.</title>
        <authorList>
            <person name="Debruyn J.M."/>
            <person name="Radosevich M."/>
            <person name="Wommack K.E."/>
            <person name="Polson S.W."/>
            <person name="Hauser L.J."/>
            <person name="Fawaz M.N."/>
            <person name="Korlach J."/>
            <person name="Tsai Y.C."/>
        </authorList>
    </citation>
    <scope>NUCLEOTIDE SEQUENCE [LARGE SCALE GENOMIC DNA]</scope>
    <source>
        <strain evidence="5 6">KBS708</strain>
        <plasmid evidence="6">Plasmid 1</plasmid>
    </source>
</reference>
<evidence type="ECO:0000256" key="3">
    <source>
        <dbReference type="ARBA" id="ARBA00022840"/>
    </source>
</evidence>